<evidence type="ECO:0000256" key="2">
    <source>
        <dbReference type="ARBA" id="ARBA00005272"/>
    </source>
</evidence>
<keyword evidence="5" id="KW-0560">Oxidoreductase</keyword>
<dbReference type="InterPro" id="IPR036188">
    <property type="entry name" value="FAD/NAD-bd_sf"/>
</dbReference>
<dbReference type="PANTHER" id="PTHR42913">
    <property type="entry name" value="APOPTOSIS-INDUCING FACTOR 1"/>
    <property type="match status" value="1"/>
</dbReference>
<gene>
    <name evidence="8" type="ORF">E3E12_05740</name>
</gene>
<evidence type="ECO:0000256" key="5">
    <source>
        <dbReference type="ARBA" id="ARBA00023002"/>
    </source>
</evidence>
<dbReference type="SUPFAM" id="SSF51905">
    <property type="entry name" value="FAD/NAD(P)-binding domain"/>
    <property type="match status" value="2"/>
</dbReference>
<accession>A0A4Y6UBJ7</accession>
<dbReference type="EMBL" id="CP038231">
    <property type="protein sequence ID" value="QDH13771.1"/>
    <property type="molecule type" value="Genomic_DNA"/>
</dbReference>
<evidence type="ECO:0000313" key="9">
    <source>
        <dbReference type="Proteomes" id="UP000318709"/>
    </source>
</evidence>
<dbReference type="PRINTS" id="PR00411">
    <property type="entry name" value="PNDRDTASEI"/>
</dbReference>
<dbReference type="GO" id="GO:0003955">
    <property type="term" value="F:NAD(P)H dehydrogenase (quinone) activity"/>
    <property type="evidence" value="ECO:0007669"/>
    <property type="project" value="TreeGrafter"/>
</dbReference>
<evidence type="ECO:0000259" key="7">
    <source>
        <dbReference type="Pfam" id="PF07992"/>
    </source>
</evidence>
<dbReference type="Proteomes" id="UP000318709">
    <property type="component" value="Chromosome"/>
</dbReference>
<keyword evidence="3" id="KW-0285">Flavoprotein</keyword>
<dbReference type="Gene3D" id="3.50.50.100">
    <property type="match status" value="1"/>
</dbReference>
<dbReference type="InterPro" id="IPR023753">
    <property type="entry name" value="FAD/NAD-binding_dom"/>
</dbReference>
<evidence type="ECO:0000256" key="1">
    <source>
        <dbReference type="ARBA" id="ARBA00001974"/>
    </source>
</evidence>
<evidence type="ECO:0000256" key="4">
    <source>
        <dbReference type="ARBA" id="ARBA00022827"/>
    </source>
</evidence>
<keyword evidence="4" id="KW-0274">FAD</keyword>
<comment type="similarity">
    <text evidence="2">Belongs to the NADH dehydrogenase family.</text>
</comment>
<dbReference type="OrthoDB" id="9781621at2"/>
<evidence type="ECO:0000256" key="6">
    <source>
        <dbReference type="SAM" id="MobiDB-lite"/>
    </source>
</evidence>
<dbReference type="AlphaFoldDB" id="A0A4Y6UBJ7"/>
<protein>
    <submittedName>
        <fullName evidence="8">NAD(P)/FAD-dependent oxidoreductase</fullName>
    </submittedName>
</protein>
<feature type="domain" description="FAD/NAD(P)-binding" evidence="7">
    <location>
        <begin position="25"/>
        <end position="334"/>
    </location>
</feature>
<dbReference type="GO" id="GO:0019646">
    <property type="term" value="P:aerobic electron transport chain"/>
    <property type="evidence" value="ECO:0007669"/>
    <property type="project" value="TreeGrafter"/>
</dbReference>
<comment type="cofactor">
    <cofactor evidence="1">
        <name>FAD</name>
        <dbReference type="ChEBI" id="CHEBI:57692"/>
    </cofactor>
</comment>
<dbReference type="InterPro" id="IPR051169">
    <property type="entry name" value="NADH-Q_oxidoreductase"/>
</dbReference>
<proteinExistence type="inferred from homology"/>
<keyword evidence="9" id="KW-1185">Reference proteome</keyword>
<name>A0A4Y6UBJ7_9PROT</name>
<feature type="region of interest" description="Disordered" evidence="6">
    <location>
        <begin position="1"/>
        <end position="23"/>
    </location>
</feature>
<dbReference type="PANTHER" id="PTHR42913:SF3">
    <property type="entry name" value="64 KDA MITOCHONDRIAL NADH DEHYDROGENASE (EUROFUNG)"/>
    <property type="match status" value="1"/>
</dbReference>
<dbReference type="Pfam" id="PF07992">
    <property type="entry name" value="Pyr_redox_2"/>
    <property type="match status" value="1"/>
</dbReference>
<reference evidence="8 9" key="1">
    <citation type="submission" date="2019-03" db="EMBL/GenBank/DDBJ databases">
        <title>The complete genome sequence of Swingsia_sp. F3b2 LMG30590(T).</title>
        <authorList>
            <person name="Chua K.-O."/>
            <person name="Chan K.-G."/>
            <person name="See-Too W.-S."/>
        </authorList>
    </citation>
    <scope>NUCLEOTIDE SEQUENCE [LARGE SCALE GENOMIC DNA]</scope>
    <source>
        <strain evidence="8 9">F3b2</strain>
    </source>
</reference>
<evidence type="ECO:0000313" key="8">
    <source>
        <dbReference type="EMBL" id="QDH13771.1"/>
    </source>
</evidence>
<evidence type="ECO:0000256" key="3">
    <source>
        <dbReference type="ARBA" id="ARBA00022630"/>
    </source>
</evidence>
<dbReference type="PRINTS" id="PR00368">
    <property type="entry name" value="FADPNR"/>
</dbReference>
<organism evidence="8 9">
    <name type="scientific">Formicincola oecophyllae</name>
    <dbReference type="NCBI Taxonomy" id="2558361"/>
    <lineage>
        <taxon>Bacteria</taxon>
        <taxon>Pseudomonadati</taxon>
        <taxon>Pseudomonadota</taxon>
        <taxon>Alphaproteobacteria</taxon>
        <taxon>Acetobacterales</taxon>
        <taxon>Acetobacteraceae</taxon>
        <taxon>Formicincola</taxon>
    </lineage>
</organism>
<sequence>MTLEETPAMSEPNATNTPASHPHQNVVILGGGIGGLAAAISLQRRSDIHVTLVDPNAVHVWKPLFDELATGTMPFKGNLFPFDELARRFNFSFVQDKPASVDRSAKSVTLEGGITLPYDALIVSMGARSNDFGTPGAQDNCLFLDKVDQARVLYDHFWNGMAKAHATSEPLKVAVVGGGPTGVELSGNFVEAIDRTKGLGKKGREQLFRASLLEASPRILNRMPENVSVSMTREMSKIGYQVLDHTAVAEVTDKGFKLKSGQFVEADVRVWAAGVKAVDGTAIFAELERNRMGQLVVGPTLQTTQDPAIFALGDCSAIAEKPLPSTAQVANQQGFYAGYAVQDFLAGRKPGNFVFNNRGVIVMLGDFDAWYVAPSDKDFGGTGLCGKIVGMAHRSLYYKYLASLFGPVSAAERLIGHLLHPEPPHSPF</sequence>
<dbReference type="KEGG" id="swf:E3E12_05740"/>
<feature type="compositionally biased region" description="Polar residues" evidence="6">
    <location>
        <begin position="12"/>
        <end position="23"/>
    </location>
</feature>